<gene>
    <name evidence="1" type="ORF">EV192_108450</name>
</gene>
<protein>
    <submittedName>
        <fullName evidence="1">Uncharacterized protein</fullName>
    </submittedName>
</protein>
<dbReference type="Proteomes" id="UP000295680">
    <property type="component" value="Unassembled WGS sequence"/>
</dbReference>
<dbReference type="AlphaFoldDB" id="A0A4R2JB71"/>
<name>A0A4R2JB71_9PSEU</name>
<reference evidence="1 2" key="1">
    <citation type="submission" date="2019-03" db="EMBL/GenBank/DDBJ databases">
        <title>Genomic Encyclopedia of Type Strains, Phase IV (KMG-IV): sequencing the most valuable type-strain genomes for metagenomic binning, comparative biology and taxonomic classification.</title>
        <authorList>
            <person name="Goeker M."/>
        </authorList>
    </citation>
    <scope>NUCLEOTIDE SEQUENCE [LARGE SCALE GENOMIC DNA]</scope>
    <source>
        <strain evidence="1 2">DSM 45934</strain>
    </source>
</reference>
<evidence type="ECO:0000313" key="2">
    <source>
        <dbReference type="Proteomes" id="UP000295680"/>
    </source>
</evidence>
<evidence type="ECO:0000313" key="1">
    <source>
        <dbReference type="EMBL" id="TCO55162.1"/>
    </source>
</evidence>
<organism evidence="1 2">
    <name type="scientific">Actinocrispum wychmicini</name>
    <dbReference type="NCBI Taxonomy" id="1213861"/>
    <lineage>
        <taxon>Bacteria</taxon>
        <taxon>Bacillati</taxon>
        <taxon>Actinomycetota</taxon>
        <taxon>Actinomycetes</taxon>
        <taxon>Pseudonocardiales</taxon>
        <taxon>Pseudonocardiaceae</taxon>
        <taxon>Actinocrispum</taxon>
    </lineage>
</organism>
<dbReference type="EMBL" id="SLWS01000008">
    <property type="protein sequence ID" value="TCO55162.1"/>
    <property type="molecule type" value="Genomic_DNA"/>
</dbReference>
<accession>A0A4R2JB71</accession>
<keyword evidence="2" id="KW-1185">Reference proteome</keyword>
<sequence>MRSPLTLYGVLVRGGGGQLSEQAGTDISSQVERLPAAIPQPEHSEYRVQARRWLAAAGPDSALPQRMVVTRGYVRLLAAGVWGADESWRADVRELVVGLRPTEEQDASGEQLALVAIGMALLLQEANLHGGAGPDQIARSAWELVQEWVAYAEESDITAELVTSTQLHARVATGSEVQAVVELAMAAADDPRAEIIAALETEGYHAEYMEGVWVIDGDFRTPLRAAARAATLIASPCVVLARNTKKSTVLLWRDTVLAMAESTVPRWRIYRIVPPTTPQSKFGGGDGLPTTRDIHPLAPAPEQVRTLAEQAGVTLPMLLAALR</sequence>
<proteinExistence type="predicted"/>
<comment type="caution">
    <text evidence="1">The sequence shown here is derived from an EMBL/GenBank/DDBJ whole genome shotgun (WGS) entry which is preliminary data.</text>
</comment>